<evidence type="ECO:0000313" key="2">
    <source>
        <dbReference type="EMBL" id="MCY1080287.1"/>
    </source>
</evidence>
<reference evidence="2 3" key="1">
    <citation type="submission" date="2022-11" db="EMBL/GenBank/DDBJ databases">
        <title>Minimal conservation of predation-associated metabolite biosynthetic gene clusters underscores biosynthetic potential of Myxococcota including descriptions for ten novel species: Archangium lansinium sp. nov., Myxococcus landrumus sp. nov., Nannocystis bai.</title>
        <authorList>
            <person name="Ahearne A."/>
            <person name="Stevens C."/>
            <person name="Phillips K."/>
        </authorList>
    </citation>
    <scope>NUCLEOTIDE SEQUENCE [LARGE SCALE GENOMIC DNA]</scope>
    <source>
        <strain evidence="2 3">MIWBW</strain>
    </source>
</reference>
<dbReference type="Proteomes" id="UP001207654">
    <property type="component" value="Unassembled WGS sequence"/>
</dbReference>
<comment type="caution">
    <text evidence="2">The sequence shown here is derived from an EMBL/GenBank/DDBJ whole genome shotgun (WGS) entry which is preliminary data.</text>
</comment>
<evidence type="ECO:0000313" key="3">
    <source>
        <dbReference type="Proteomes" id="UP001207654"/>
    </source>
</evidence>
<dbReference type="EMBL" id="JAPNKA010000001">
    <property type="protein sequence ID" value="MCY1080287.1"/>
    <property type="molecule type" value="Genomic_DNA"/>
</dbReference>
<organism evidence="2 3">
    <name type="scientific">Archangium lansingense</name>
    <dbReference type="NCBI Taxonomy" id="2995310"/>
    <lineage>
        <taxon>Bacteria</taxon>
        <taxon>Pseudomonadati</taxon>
        <taxon>Myxococcota</taxon>
        <taxon>Myxococcia</taxon>
        <taxon>Myxococcales</taxon>
        <taxon>Cystobacterineae</taxon>
        <taxon>Archangiaceae</taxon>
        <taxon>Archangium</taxon>
    </lineage>
</organism>
<sequence>MARPRNLPPELLDGPDGGDGGDSSLAPDPLEGYEPTGLRGPRTSLTPEMVLTIAREIARTGVLRSAAAKAGTTDDCLSQWLRRGKDAAARRKRSLYTQLYMEVEYARAHRRAYLINLGERSVTDRHMNPRFVTWLMAVTEPKEFTVPREPGAALPGNALGPAFEMVTPEQAMKSLEEKAAKFLALEDRRAAMIAEATAAADAESAPSEGA</sequence>
<dbReference type="RefSeq" id="WP_267538959.1">
    <property type="nucleotide sequence ID" value="NZ_JAPNKA010000001.1"/>
</dbReference>
<evidence type="ECO:0000256" key="1">
    <source>
        <dbReference type="SAM" id="MobiDB-lite"/>
    </source>
</evidence>
<proteinExistence type="predicted"/>
<accession>A0ABT4AHC5</accession>
<name>A0ABT4AHC5_9BACT</name>
<protein>
    <submittedName>
        <fullName evidence="2">Uncharacterized protein</fullName>
    </submittedName>
</protein>
<keyword evidence="3" id="KW-1185">Reference proteome</keyword>
<feature type="region of interest" description="Disordered" evidence="1">
    <location>
        <begin position="1"/>
        <end position="45"/>
    </location>
</feature>
<gene>
    <name evidence="2" type="ORF">OV287_38130</name>
</gene>